<comment type="caution">
    <text evidence="6">The sequence shown here is derived from an EMBL/GenBank/DDBJ whole genome shotgun (WGS) entry which is preliminary data.</text>
</comment>
<dbReference type="Gene3D" id="3.40.190.290">
    <property type="match status" value="1"/>
</dbReference>
<dbReference type="EMBL" id="JBBMFC010000011">
    <property type="protein sequence ID" value="MEQ2578683.1"/>
    <property type="molecule type" value="Genomic_DNA"/>
</dbReference>
<proteinExistence type="inferred from homology"/>
<evidence type="ECO:0000259" key="5">
    <source>
        <dbReference type="PROSITE" id="PS50931"/>
    </source>
</evidence>
<sequence>MEFRQLNTFIQVAKFQSFSKAAEHLGYSQSAVTVQIRMLEKELNTRLFDRMGKKILLTSQGQEFLECANTILYDVEKAKCSMESETAELKNPLRIGTIESLCFSKLPSIIHYFREHYPKVELRIVTASPEELISQMEQNELDLIYILDTPRWTKDWIKVMEIPEDMIFVCSSHAAFVSDKEFLIAELLDKPFFLTEKDANYRQAFDQALAQKCLDLHPHLEISNTEFIIHMLEQNDGISLLPYFAVQKEVEDDRLAILHVNDIQITMYRQLLYHKSKFLTEEMKKFIYLAELDYT</sequence>
<accession>A0ABV1I170</accession>
<evidence type="ECO:0000256" key="2">
    <source>
        <dbReference type="ARBA" id="ARBA00023015"/>
    </source>
</evidence>
<dbReference type="InterPro" id="IPR005119">
    <property type="entry name" value="LysR_subst-bd"/>
</dbReference>
<keyword evidence="3" id="KW-0238">DNA-binding</keyword>
<feature type="domain" description="HTH lysR-type" evidence="5">
    <location>
        <begin position="1"/>
        <end position="58"/>
    </location>
</feature>
<dbReference type="InterPro" id="IPR036388">
    <property type="entry name" value="WH-like_DNA-bd_sf"/>
</dbReference>
<dbReference type="PRINTS" id="PR00039">
    <property type="entry name" value="HTHLYSR"/>
</dbReference>
<evidence type="ECO:0000256" key="1">
    <source>
        <dbReference type="ARBA" id="ARBA00009437"/>
    </source>
</evidence>
<dbReference type="InterPro" id="IPR036390">
    <property type="entry name" value="WH_DNA-bd_sf"/>
</dbReference>
<protein>
    <submittedName>
        <fullName evidence="6">LysR family transcriptional regulator</fullName>
    </submittedName>
</protein>
<dbReference type="RefSeq" id="WP_349144280.1">
    <property type="nucleotide sequence ID" value="NZ_JBBMFC010000011.1"/>
</dbReference>
<dbReference type="SUPFAM" id="SSF46785">
    <property type="entry name" value="Winged helix' DNA-binding domain"/>
    <property type="match status" value="1"/>
</dbReference>
<gene>
    <name evidence="6" type="ORF">WMO62_07495</name>
</gene>
<dbReference type="Pfam" id="PF00126">
    <property type="entry name" value="HTH_1"/>
    <property type="match status" value="1"/>
</dbReference>
<dbReference type="InterPro" id="IPR000847">
    <property type="entry name" value="LysR_HTH_N"/>
</dbReference>
<evidence type="ECO:0000313" key="6">
    <source>
        <dbReference type="EMBL" id="MEQ2578683.1"/>
    </source>
</evidence>
<keyword evidence="4" id="KW-0804">Transcription</keyword>
<dbReference type="Gene3D" id="1.10.10.10">
    <property type="entry name" value="Winged helix-like DNA-binding domain superfamily/Winged helix DNA-binding domain"/>
    <property type="match status" value="1"/>
</dbReference>
<dbReference type="Pfam" id="PF03466">
    <property type="entry name" value="LysR_substrate"/>
    <property type="match status" value="1"/>
</dbReference>
<dbReference type="Proteomes" id="UP001470288">
    <property type="component" value="Unassembled WGS sequence"/>
</dbReference>
<dbReference type="PANTHER" id="PTHR30126:SF100">
    <property type="entry name" value="LYSR-FAMILY TRANSCRIPTIONAL REGULATOR"/>
    <property type="match status" value="1"/>
</dbReference>
<keyword evidence="2" id="KW-0805">Transcription regulation</keyword>
<reference evidence="6 7" key="1">
    <citation type="submission" date="2024-03" db="EMBL/GenBank/DDBJ databases">
        <title>Human intestinal bacterial collection.</title>
        <authorList>
            <person name="Pauvert C."/>
            <person name="Hitch T.C.A."/>
            <person name="Clavel T."/>
        </authorList>
    </citation>
    <scope>NUCLEOTIDE SEQUENCE [LARGE SCALE GENOMIC DNA]</scope>
    <source>
        <strain evidence="6 7">CLA-AA-H78B</strain>
    </source>
</reference>
<evidence type="ECO:0000313" key="7">
    <source>
        <dbReference type="Proteomes" id="UP001470288"/>
    </source>
</evidence>
<evidence type="ECO:0000256" key="3">
    <source>
        <dbReference type="ARBA" id="ARBA00023125"/>
    </source>
</evidence>
<dbReference type="PANTHER" id="PTHR30126">
    <property type="entry name" value="HTH-TYPE TRANSCRIPTIONAL REGULATOR"/>
    <property type="match status" value="1"/>
</dbReference>
<organism evidence="6 7">
    <name type="scientific">Hominiventricola aquisgranensis</name>
    <dbReference type="NCBI Taxonomy" id="3133164"/>
    <lineage>
        <taxon>Bacteria</taxon>
        <taxon>Bacillati</taxon>
        <taxon>Bacillota</taxon>
        <taxon>Clostridia</taxon>
        <taxon>Lachnospirales</taxon>
        <taxon>Lachnospiraceae</taxon>
        <taxon>Hominiventricola</taxon>
    </lineage>
</organism>
<dbReference type="SUPFAM" id="SSF53850">
    <property type="entry name" value="Periplasmic binding protein-like II"/>
    <property type="match status" value="1"/>
</dbReference>
<comment type="similarity">
    <text evidence="1">Belongs to the LysR transcriptional regulatory family.</text>
</comment>
<keyword evidence="7" id="KW-1185">Reference proteome</keyword>
<dbReference type="PROSITE" id="PS50931">
    <property type="entry name" value="HTH_LYSR"/>
    <property type="match status" value="1"/>
</dbReference>
<dbReference type="CDD" id="cd05466">
    <property type="entry name" value="PBP2_LTTR_substrate"/>
    <property type="match status" value="1"/>
</dbReference>
<evidence type="ECO:0000256" key="4">
    <source>
        <dbReference type="ARBA" id="ARBA00023163"/>
    </source>
</evidence>
<name>A0ABV1I170_9FIRM</name>